<feature type="region of interest" description="Disordered" evidence="1">
    <location>
        <begin position="114"/>
        <end position="136"/>
    </location>
</feature>
<dbReference type="EMBL" id="KB102349">
    <property type="protein sequence ID" value="ELK35414.1"/>
    <property type="molecule type" value="Genomic_DNA"/>
</dbReference>
<sequence>MVQNMAGISDAALAVGSSEGTAGPNGPRQRQNRCDSEAGEQVAPGQGGCKQGPNCPANGPADSDQQQQRGTRSPSASQVLGSQAGGPAPTDSPAGRMVEQVRGWYQAKAGCQAGLRGGAQAEARSPQATLRDPNHA</sequence>
<evidence type="ECO:0000313" key="2">
    <source>
        <dbReference type="EMBL" id="ELK35414.1"/>
    </source>
</evidence>
<accession>L5M9V7</accession>
<protein>
    <submittedName>
        <fullName evidence="2">Uncharacterized protein</fullName>
    </submittedName>
</protein>
<feature type="compositionally biased region" description="Polar residues" evidence="1">
    <location>
        <begin position="63"/>
        <end position="81"/>
    </location>
</feature>
<evidence type="ECO:0000313" key="3">
    <source>
        <dbReference type="Proteomes" id="UP000010556"/>
    </source>
</evidence>
<organism evidence="2 3">
    <name type="scientific">Myotis davidii</name>
    <name type="common">David's myotis</name>
    <dbReference type="NCBI Taxonomy" id="225400"/>
    <lineage>
        <taxon>Eukaryota</taxon>
        <taxon>Metazoa</taxon>
        <taxon>Chordata</taxon>
        <taxon>Craniata</taxon>
        <taxon>Vertebrata</taxon>
        <taxon>Euteleostomi</taxon>
        <taxon>Mammalia</taxon>
        <taxon>Eutheria</taxon>
        <taxon>Laurasiatheria</taxon>
        <taxon>Chiroptera</taxon>
        <taxon>Yangochiroptera</taxon>
        <taxon>Vespertilionidae</taxon>
        <taxon>Myotis</taxon>
    </lineage>
</organism>
<evidence type="ECO:0000256" key="1">
    <source>
        <dbReference type="SAM" id="MobiDB-lite"/>
    </source>
</evidence>
<name>L5M9V7_MYODS</name>
<proteinExistence type="predicted"/>
<reference evidence="3" key="1">
    <citation type="journal article" date="2013" name="Science">
        <title>Comparative analysis of bat genomes provides insight into the evolution of flight and immunity.</title>
        <authorList>
            <person name="Zhang G."/>
            <person name="Cowled C."/>
            <person name="Shi Z."/>
            <person name="Huang Z."/>
            <person name="Bishop-Lilly K.A."/>
            <person name="Fang X."/>
            <person name="Wynne J.W."/>
            <person name="Xiong Z."/>
            <person name="Baker M.L."/>
            <person name="Zhao W."/>
            <person name="Tachedjian M."/>
            <person name="Zhu Y."/>
            <person name="Zhou P."/>
            <person name="Jiang X."/>
            <person name="Ng J."/>
            <person name="Yang L."/>
            <person name="Wu L."/>
            <person name="Xiao J."/>
            <person name="Feng Y."/>
            <person name="Chen Y."/>
            <person name="Sun X."/>
            <person name="Zhang Y."/>
            <person name="Marsh G.A."/>
            <person name="Crameri G."/>
            <person name="Broder C.C."/>
            <person name="Frey K.G."/>
            <person name="Wang L.F."/>
            <person name="Wang J."/>
        </authorList>
    </citation>
    <scope>NUCLEOTIDE SEQUENCE [LARGE SCALE GENOMIC DNA]</scope>
</reference>
<gene>
    <name evidence="2" type="ORF">MDA_GLEAN10007315</name>
</gene>
<keyword evidence="3" id="KW-1185">Reference proteome</keyword>
<feature type="region of interest" description="Disordered" evidence="1">
    <location>
        <begin position="1"/>
        <end position="101"/>
    </location>
</feature>
<dbReference type="AlphaFoldDB" id="L5M9V7"/>
<dbReference type="Proteomes" id="UP000010556">
    <property type="component" value="Unassembled WGS sequence"/>
</dbReference>